<dbReference type="Pfam" id="PF00389">
    <property type="entry name" value="2-Hacid_dh"/>
    <property type="match status" value="1"/>
</dbReference>
<evidence type="ECO:0000256" key="4">
    <source>
        <dbReference type="ARBA" id="ARBA00021582"/>
    </source>
</evidence>
<evidence type="ECO:0000256" key="11">
    <source>
        <dbReference type="RuleBase" id="RU363003"/>
    </source>
</evidence>
<comment type="pathway">
    <text evidence="2 11">Amino-acid biosynthesis; L-serine biosynthesis; L-serine from 3-phospho-D-glycerate: step 1/3.</text>
</comment>
<dbReference type="FunFam" id="3.30.1330.90:FF:000003">
    <property type="entry name" value="D-3-phosphoglycerate dehydrogenase"/>
    <property type="match status" value="1"/>
</dbReference>
<dbReference type="SUPFAM" id="SSF143548">
    <property type="entry name" value="Serine metabolism enzymes domain"/>
    <property type="match status" value="1"/>
</dbReference>
<dbReference type="InterPro" id="IPR006236">
    <property type="entry name" value="PGDH"/>
</dbReference>
<keyword evidence="5 11" id="KW-0028">Amino-acid biosynthesis</keyword>
<dbReference type="CDD" id="cd04902">
    <property type="entry name" value="ACT_3PGDH-xct"/>
    <property type="match status" value="1"/>
</dbReference>
<evidence type="ECO:0000256" key="8">
    <source>
        <dbReference type="ARBA" id="ARBA00023299"/>
    </source>
</evidence>
<dbReference type="InterPro" id="IPR029752">
    <property type="entry name" value="D-isomer_DH_CS1"/>
</dbReference>
<comment type="catalytic activity">
    <reaction evidence="9">
        <text>(R)-2-hydroxyglutarate + NAD(+) = 2-oxoglutarate + NADH + H(+)</text>
        <dbReference type="Rhea" id="RHEA:49612"/>
        <dbReference type="ChEBI" id="CHEBI:15378"/>
        <dbReference type="ChEBI" id="CHEBI:15801"/>
        <dbReference type="ChEBI" id="CHEBI:16810"/>
        <dbReference type="ChEBI" id="CHEBI:57540"/>
        <dbReference type="ChEBI" id="CHEBI:57945"/>
        <dbReference type="EC" id="1.1.1.399"/>
    </reaction>
</comment>
<dbReference type="Proteomes" id="UP000007089">
    <property type="component" value="Chromosome"/>
</dbReference>
<dbReference type="PANTHER" id="PTHR42789:SF1">
    <property type="entry name" value="D-ISOMER SPECIFIC 2-HYDROXYACID DEHYDROGENASE FAMILY PROTEIN (AFU_ORTHOLOGUE AFUA_6G10090)"/>
    <property type="match status" value="1"/>
</dbReference>
<dbReference type="Pfam" id="PF02826">
    <property type="entry name" value="2-Hacid_dh_C"/>
    <property type="match status" value="1"/>
</dbReference>
<dbReference type="PROSITE" id="PS00671">
    <property type="entry name" value="D_2_HYDROXYACID_DH_3"/>
    <property type="match status" value="1"/>
</dbReference>
<proteinExistence type="inferred from homology"/>
<dbReference type="NCBIfam" id="TIGR01327">
    <property type="entry name" value="PGDH"/>
    <property type="match status" value="1"/>
</dbReference>
<evidence type="ECO:0000256" key="2">
    <source>
        <dbReference type="ARBA" id="ARBA00005216"/>
    </source>
</evidence>
<dbReference type="Gene3D" id="3.40.50.720">
    <property type="entry name" value="NAD(P)-binding Rossmann-like Domain"/>
    <property type="match status" value="2"/>
</dbReference>
<evidence type="ECO:0000313" key="14">
    <source>
        <dbReference type="Proteomes" id="UP000007089"/>
    </source>
</evidence>
<evidence type="ECO:0000256" key="9">
    <source>
        <dbReference type="ARBA" id="ARBA00048126"/>
    </source>
</evidence>
<dbReference type="InterPro" id="IPR045626">
    <property type="entry name" value="PGDH_ASB_dom"/>
</dbReference>
<sequence length="528" mass="55087">MAARVLVSDDLSPEAVAVLKQAGLEVDVKVGLKPDALEAIIGDYDALAVRSATKVTAKLLEKASRLRVIGRAGVGVDNVDLDAATRRGVVVMNTPGGSSVTVAELALAMILALSRHVPAATASVKAGKWEKKRFQGHELAGKTLGVVGIGNIGSVLVDRALAMKMRVVAYDPFISAEAAAKLGVERVELDALWAQADVVSLHVPLTEQTRNLVDAKVLARMKKGALLVNCARGGIVDERALADALASGHLGGAALDVFEQEPPPADHPLLGLDGFVATPHIGASTEEAQSAVAVAVAEQLAAYLNHGVVKNAVNVPGLPREIMDQIAPFLPLCEKLGSLAAQLAPQGPSEVTVEVAGELAAAPIRPLAARTLAAFLRHHLETPVNDVSAPAVAKERGIAVREVRSAEPHDYASLVTVTVRGQGGEAHVAGTVYGKREARLVRVDGFRLEAVPEGHVILCENDDAPGVVGNLGTALGAAGVNIARISLSRLDDHSRAFAFLNVDSAPAPGVLEQVRRLPHVRTVRSIHL</sequence>
<feature type="domain" description="ACT" evidence="12">
    <location>
        <begin position="456"/>
        <end position="528"/>
    </location>
</feature>
<comment type="catalytic activity">
    <reaction evidence="10 11">
        <text>(2R)-3-phosphoglycerate + NAD(+) = 3-phosphooxypyruvate + NADH + H(+)</text>
        <dbReference type="Rhea" id="RHEA:12641"/>
        <dbReference type="ChEBI" id="CHEBI:15378"/>
        <dbReference type="ChEBI" id="CHEBI:18110"/>
        <dbReference type="ChEBI" id="CHEBI:57540"/>
        <dbReference type="ChEBI" id="CHEBI:57945"/>
        <dbReference type="ChEBI" id="CHEBI:58272"/>
        <dbReference type="EC" id="1.1.1.95"/>
    </reaction>
</comment>
<evidence type="ECO:0000256" key="6">
    <source>
        <dbReference type="ARBA" id="ARBA00023002"/>
    </source>
</evidence>
<evidence type="ECO:0000256" key="5">
    <source>
        <dbReference type="ARBA" id="ARBA00022605"/>
    </source>
</evidence>
<evidence type="ECO:0000256" key="3">
    <source>
        <dbReference type="ARBA" id="ARBA00005854"/>
    </source>
</evidence>
<dbReference type="EMBL" id="CP001359">
    <property type="protein sequence ID" value="ACL66031.1"/>
    <property type="molecule type" value="Genomic_DNA"/>
</dbReference>
<dbReference type="AlphaFoldDB" id="B8JDI2"/>
<dbReference type="RefSeq" id="WP_012633801.1">
    <property type="nucleotide sequence ID" value="NC_011891.1"/>
</dbReference>
<dbReference type="KEGG" id="acp:A2cp1_2694"/>
<evidence type="ECO:0000313" key="13">
    <source>
        <dbReference type="EMBL" id="ACL66031.1"/>
    </source>
</evidence>
<name>B8JDI2_ANAD2</name>
<keyword evidence="6 11" id="KW-0560">Oxidoreductase</keyword>
<dbReference type="Gene3D" id="3.30.70.260">
    <property type="match status" value="1"/>
</dbReference>
<dbReference type="HOGENOM" id="CLU_019796_8_1_7"/>
<dbReference type="Gene3D" id="3.30.1330.90">
    <property type="entry name" value="D-3-phosphoglycerate dehydrogenase, domain 3"/>
    <property type="match status" value="1"/>
</dbReference>
<dbReference type="PROSITE" id="PS51671">
    <property type="entry name" value="ACT"/>
    <property type="match status" value="1"/>
</dbReference>
<keyword evidence="14" id="KW-1185">Reference proteome</keyword>
<dbReference type="FunFam" id="3.40.50.720:FF:000021">
    <property type="entry name" value="D-3-phosphoglycerate dehydrogenase"/>
    <property type="match status" value="1"/>
</dbReference>
<dbReference type="InterPro" id="IPR036291">
    <property type="entry name" value="NAD(P)-bd_dom_sf"/>
</dbReference>
<gene>
    <name evidence="13" type="ordered locus">A2cp1_2694</name>
</gene>
<comment type="similarity">
    <text evidence="3 11">Belongs to the D-isomer specific 2-hydroxyacid dehydrogenase family.</text>
</comment>
<dbReference type="PANTHER" id="PTHR42789">
    <property type="entry name" value="D-ISOMER SPECIFIC 2-HYDROXYACID DEHYDROGENASE FAMILY PROTEIN (AFU_ORTHOLOGUE AFUA_6G10090)"/>
    <property type="match status" value="1"/>
</dbReference>
<evidence type="ECO:0000256" key="10">
    <source>
        <dbReference type="ARBA" id="ARBA00048731"/>
    </source>
</evidence>
<dbReference type="EC" id="1.1.1.95" evidence="11"/>
<dbReference type="GO" id="GO:0051287">
    <property type="term" value="F:NAD binding"/>
    <property type="evidence" value="ECO:0007669"/>
    <property type="project" value="UniProtKB-UniRule"/>
</dbReference>
<dbReference type="Pfam" id="PF01842">
    <property type="entry name" value="ACT"/>
    <property type="match status" value="1"/>
</dbReference>
<accession>B8JDI2</accession>
<evidence type="ECO:0000256" key="7">
    <source>
        <dbReference type="ARBA" id="ARBA00023027"/>
    </source>
</evidence>
<protein>
    <recommendedName>
        <fullName evidence="4 11">D-3-phosphoglycerate dehydrogenase</fullName>
        <ecNumber evidence="11">1.1.1.95</ecNumber>
    </recommendedName>
</protein>
<reference evidence="13" key="1">
    <citation type="submission" date="2009-01" db="EMBL/GenBank/DDBJ databases">
        <title>Complete sequence of Anaeromyxobacter dehalogenans 2CP-1.</title>
        <authorList>
            <consortium name="US DOE Joint Genome Institute"/>
            <person name="Lucas S."/>
            <person name="Copeland A."/>
            <person name="Lapidus A."/>
            <person name="Glavina del Rio T."/>
            <person name="Dalin E."/>
            <person name="Tice H."/>
            <person name="Bruce D."/>
            <person name="Goodwin L."/>
            <person name="Pitluck S."/>
            <person name="Saunders E."/>
            <person name="Brettin T."/>
            <person name="Detter J.C."/>
            <person name="Han C."/>
            <person name="Larimer F."/>
            <person name="Land M."/>
            <person name="Hauser L."/>
            <person name="Kyrpides N."/>
            <person name="Ovchinnikova G."/>
            <person name="Beliaev A.S."/>
            <person name="Richardson P."/>
        </authorList>
    </citation>
    <scope>NUCLEOTIDE SEQUENCE</scope>
    <source>
        <strain evidence="13">2CP-1</strain>
    </source>
</reference>
<dbReference type="InterPro" id="IPR029753">
    <property type="entry name" value="D-isomer_DH_CS"/>
</dbReference>
<dbReference type="InterPro" id="IPR006139">
    <property type="entry name" value="D-isomer_2_OHA_DH_cat_dom"/>
</dbReference>
<dbReference type="SUPFAM" id="SSF52283">
    <property type="entry name" value="Formate/glycerate dehydrogenase catalytic domain-like"/>
    <property type="match status" value="1"/>
</dbReference>
<dbReference type="SUPFAM" id="SSF51735">
    <property type="entry name" value="NAD(P)-binding Rossmann-fold domains"/>
    <property type="match status" value="1"/>
</dbReference>
<dbReference type="PROSITE" id="PS00065">
    <property type="entry name" value="D_2_HYDROXYACID_DH_1"/>
    <property type="match status" value="1"/>
</dbReference>
<comment type="function">
    <text evidence="1">Catalyzes the reversible oxidation of 3-phospho-D-glycerate to 3-phosphonooxypyruvate, the first step of the phosphorylated L-serine biosynthesis pathway. Also catalyzes the reversible oxidation of 2-hydroxyglutarate to 2-oxoglutarate.</text>
</comment>
<dbReference type="UniPathway" id="UPA00135">
    <property type="reaction ID" value="UER00196"/>
</dbReference>
<dbReference type="InterPro" id="IPR050857">
    <property type="entry name" value="D-2-hydroxyacid_DH"/>
</dbReference>
<evidence type="ECO:0000259" key="12">
    <source>
        <dbReference type="PROSITE" id="PS51671"/>
    </source>
</evidence>
<dbReference type="CDD" id="cd12173">
    <property type="entry name" value="PGDH_4"/>
    <property type="match status" value="1"/>
</dbReference>
<keyword evidence="8 11" id="KW-0718">Serine biosynthesis</keyword>
<dbReference type="GO" id="GO:0006564">
    <property type="term" value="P:L-serine biosynthetic process"/>
    <property type="evidence" value="ECO:0007669"/>
    <property type="project" value="UniProtKB-UniRule"/>
</dbReference>
<organism evidence="13 14">
    <name type="scientific">Anaeromyxobacter dehalogenans (strain ATCC BAA-258 / DSM 21875 / 2CP-1)</name>
    <dbReference type="NCBI Taxonomy" id="455488"/>
    <lineage>
        <taxon>Bacteria</taxon>
        <taxon>Pseudomonadati</taxon>
        <taxon>Myxococcota</taxon>
        <taxon>Myxococcia</taxon>
        <taxon>Myxococcales</taxon>
        <taxon>Cystobacterineae</taxon>
        <taxon>Anaeromyxobacteraceae</taxon>
        <taxon>Anaeromyxobacter</taxon>
    </lineage>
</organism>
<dbReference type="InterPro" id="IPR045865">
    <property type="entry name" value="ACT-like_dom_sf"/>
</dbReference>
<dbReference type="InterPro" id="IPR029009">
    <property type="entry name" value="ASB_dom_sf"/>
</dbReference>
<keyword evidence="7 11" id="KW-0520">NAD</keyword>
<dbReference type="InterPro" id="IPR002912">
    <property type="entry name" value="ACT_dom"/>
</dbReference>
<dbReference type="InterPro" id="IPR006140">
    <property type="entry name" value="D-isomer_DH_NAD-bd"/>
</dbReference>
<dbReference type="PROSITE" id="PS00670">
    <property type="entry name" value="D_2_HYDROXYACID_DH_2"/>
    <property type="match status" value="1"/>
</dbReference>
<dbReference type="SUPFAM" id="SSF55021">
    <property type="entry name" value="ACT-like"/>
    <property type="match status" value="1"/>
</dbReference>
<dbReference type="GO" id="GO:0004617">
    <property type="term" value="F:phosphoglycerate dehydrogenase activity"/>
    <property type="evidence" value="ECO:0007669"/>
    <property type="project" value="UniProtKB-UniRule"/>
</dbReference>
<evidence type="ECO:0000256" key="1">
    <source>
        <dbReference type="ARBA" id="ARBA00003800"/>
    </source>
</evidence>
<dbReference type="Pfam" id="PF19304">
    <property type="entry name" value="PGDH_inter"/>
    <property type="match status" value="1"/>
</dbReference>